<proteinExistence type="predicted"/>
<dbReference type="AlphaFoldDB" id="A0A1R3VLS2"/>
<reference evidence="2" key="1">
    <citation type="submission" date="2017-01" db="EMBL/GenBank/DDBJ databases">
        <authorList>
            <person name="Brunel B."/>
        </authorList>
    </citation>
    <scope>NUCLEOTIDE SEQUENCE [LARGE SCALE GENOMIC DNA]</scope>
</reference>
<protein>
    <submittedName>
        <fullName evidence="1">Uncharacterized protein</fullName>
    </submittedName>
</protein>
<evidence type="ECO:0000313" key="2">
    <source>
        <dbReference type="Proteomes" id="UP000188388"/>
    </source>
</evidence>
<keyword evidence="2" id="KW-1185">Reference proteome</keyword>
<gene>
    <name evidence="1" type="ORF">BQ8794_90007</name>
</gene>
<dbReference type="EMBL" id="FTPD01000082">
    <property type="protein sequence ID" value="SIT59842.1"/>
    <property type="molecule type" value="Genomic_DNA"/>
</dbReference>
<evidence type="ECO:0000313" key="1">
    <source>
        <dbReference type="EMBL" id="SIT59842.1"/>
    </source>
</evidence>
<sequence length="89" mass="10127">MVSSTLKHSRFFSSRRITLGLADLTQVSFPFRDKGLLRRDVSVPPMKYRPDIEGEFGFEISRIAPREGRKPCHCGRAFLRAPGVLHLGR</sequence>
<dbReference type="Proteomes" id="UP000188388">
    <property type="component" value="Unassembled WGS sequence"/>
</dbReference>
<dbReference type="STRING" id="1631249.BQ8794_90007"/>
<organism evidence="1 2">
    <name type="scientific">Mesorhizobium prunaredense</name>
    <dbReference type="NCBI Taxonomy" id="1631249"/>
    <lineage>
        <taxon>Bacteria</taxon>
        <taxon>Pseudomonadati</taxon>
        <taxon>Pseudomonadota</taxon>
        <taxon>Alphaproteobacteria</taxon>
        <taxon>Hyphomicrobiales</taxon>
        <taxon>Phyllobacteriaceae</taxon>
        <taxon>Mesorhizobium</taxon>
    </lineage>
</organism>
<name>A0A1R3VLS2_9HYPH</name>
<accession>A0A1R3VLS2</accession>